<feature type="compositionally biased region" description="Polar residues" evidence="1">
    <location>
        <begin position="1"/>
        <end position="13"/>
    </location>
</feature>
<evidence type="ECO:0000313" key="4">
    <source>
        <dbReference type="Proteomes" id="UP001159405"/>
    </source>
</evidence>
<dbReference type="Proteomes" id="UP001159405">
    <property type="component" value="Unassembled WGS sequence"/>
</dbReference>
<evidence type="ECO:0000256" key="2">
    <source>
        <dbReference type="SAM" id="Phobius"/>
    </source>
</evidence>
<proteinExistence type="predicted"/>
<gene>
    <name evidence="3" type="ORF">PLOB_00031142</name>
</gene>
<name>A0ABN8MZQ3_9CNID</name>
<keyword evidence="2" id="KW-0812">Transmembrane</keyword>
<evidence type="ECO:0000313" key="3">
    <source>
        <dbReference type="EMBL" id="CAH3035742.1"/>
    </source>
</evidence>
<dbReference type="EMBL" id="CALNXK010000004">
    <property type="protein sequence ID" value="CAH3035742.1"/>
    <property type="molecule type" value="Genomic_DNA"/>
</dbReference>
<keyword evidence="2" id="KW-1133">Transmembrane helix</keyword>
<reference evidence="3 4" key="1">
    <citation type="submission" date="2022-05" db="EMBL/GenBank/DDBJ databases">
        <authorList>
            <consortium name="Genoscope - CEA"/>
            <person name="William W."/>
        </authorList>
    </citation>
    <scope>NUCLEOTIDE SEQUENCE [LARGE SCALE GENOMIC DNA]</scope>
</reference>
<sequence>MAAMTSRANQQPGSKKHPETFIPRGMEAIRTRFHVKEEIQEVTCRTGWLECLCFAGFLFVLALLIPFNFVTIPRDDLKQRRYTDTLKPENRVIIIYTSQNIKPLHYAVGSPMNRHYGGLVSNEMLVHGKVYDPPAV</sequence>
<organism evidence="3 4">
    <name type="scientific">Porites lobata</name>
    <dbReference type="NCBI Taxonomy" id="104759"/>
    <lineage>
        <taxon>Eukaryota</taxon>
        <taxon>Metazoa</taxon>
        <taxon>Cnidaria</taxon>
        <taxon>Anthozoa</taxon>
        <taxon>Hexacorallia</taxon>
        <taxon>Scleractinia</taxon>
        <taxon>Fungiina</taxon>
        <taxon>Poritidae</taxon>
        <taxon>Porites</taxon>
    </lineage>
</organism>
<accession>A0ABN8MZQ3</accession>
<comment type="caution">
    <text evidence="3">The sequence shown here is derived from an EMBL/GenBank/DDBJ whole genome shotgun (WGS) entry which is preliminary data.</text>
</comment>
<feature type="transmembrane region" description="Helical" evidence="2">
    <location>
        <begin position="47"/>
        <end position="71"/>
    </location>
</feature>
<protein>
    <submittedName>
        <fullName evidence="3">Uncharacterized protein</fullName>
    </submittedName>
</protein>
<evidence type="ECO:0000256" key="1">
    <source>
        <dbReference type="SAM" id="MobiDB-lite"/>
    </source>
</evidence>
<feature type="region of interest" description="Disordered" evidence="1">
    <location>
        <begin position="1"/>
        <end position="20"/>
    </location>
</feature>
<keyword evidence="2" id="KW-0472">Membrane</keyword>
<keyword evidence="4" id="KW-1185">Reference proteome</keyword>